<dbReference type="Proteomes" id="UP000193926">
    <property type="component" value="Unassembled WGS sequence"/>
</dbReference>
<evidence type="ECO:0000313" key="2">
    <source>
        <dbReference type="EMBL" id="OSQ53523.1"/>
    </source>
</evidence>
<dbReference type="Gene3D" id="1.10.238.10">
    <property type="entry name" value="EF-hand"/>
    <property type="match status" value="1"/>
</dbReference>
<gene>
    <name evidence="2" type="ORF">MGEO_00060</name>
</gene>
<dbReference type="AlphaFoldDB" id="A0A1X4NRD5"/>
<protein>
    <submittedName>
        <fullName evidence="2">Calcium-binding protein</fullName>
    </submittedName>
</protein>
<dbReference type="InterPro" id="IPR002048">
    <property type="entry name" value="EF_hand_dom"/>
</dbReference>
<comment type="caution">
    <text evidence="2">The sequence shown here is derived from an EMBL/GenBank/DDBJ whole genome shotgun (WGS) entry which is preliminary data.</text>
</comment>
<evidence type="ECO:0000259" key="1">
    <source>
        <dbReference type="Pfam" id="PF13202"/>
    </source>
</evidence>
<name>A0A1X4NRD5_9RHOB</name>
<organism evidence="2 3">
    <name type="scientific">Marivita geojedonensis</name>
    <dbReference type="NCBI Taxonomy" id="1123756"/>
    <lineage>
        <taxon>Bacteria</taxon>
        <taxon>Pseudomonadati</taxon>
        <taxon>Pseudomonadota</taxon>
        <taxon>Alphaproteobacteria</taxon>
        <taxon>Rhodobacterales</taxon>
        <taxon>Roseobacteraceae</taxon>
        <taxon>Marivita</taxon>
    </lineage>
</organism>
<dbReference type="InterPro" id="IPR011992">
    <property type="entry name" value="EF-hand-dom_pair"/>
</dbReference>
<accession>A0A1X4NRD5</accession>
<keyword evidence="3" id="KW-1185">Reference proteome</keyword>
<dbReference type="Pfam" id="PF13202">
    <property type="entry name" value="EF-hand_5"/>
    <property type="match status" value="1"/>
</dbReference>
<dbReference type="PROSITE" id="PS00018">
    <property type="entry name" value="EF_HAND_1"/>
    <property type="match status" value="2"/>
</dbReference>
<sequence length="137" mass="14768">MLALLFAATGAFAQQGNPGGHFVENWDLDGDGQVTLAEATERRGDVFLTFDADENGVLTAEEHDLFDEARKQDMEQNGMGHGGGQRNPANGMLREVTDTNGDGNVTREEFMDAVPAWFAGMDRNGDNVVTTADFGRG</sequence>
<dbReference type="STRING" id="1123756.MGEO_00060"/>
<dbReference type="InterPro" id="IPR018247">
    <property type="entry name" value="EF_Hand_1_Ca_BS"/>
</dbReference>
<proteinExistence type="predicted"/>
<dbReference type="SUPFAM" id="SSF47473">
    <property type="entry name" value="EF-hand"/>
    <property type="match status" value="1"/>
</dbReference>
<feature type="domain" description="EF-hand" evidence="1">
    <location>
        <begin position="98"/>
        <end position="111"/>
    </location>
</feature>
<dbReference type="GO" id="GO:0005509">
    <property type="term" value="F:calcium ion binding"/>
    <property type="evidence" value="ECO:0007669"/>
    <property type="project" value="InterPro"/>
</dbReference>
<dbReference type="EMBL" id="JFKC01000001">
    <property type="protein sequence ID" value="OSQ53523.1"/>
    <property type="molecule type" value="Genomic_DNA"/>
</dbReference>
<evidence type="ECO:0000313" key="3">
    <source>
        <dbReference type="Proteomes" id="UP000193926"/>
    </source>
</evidence>
<reference evidence="2 3" key="1">
    <citation type="submission" date="2014-03" db="EMBL/GenBank/DDBJ databases">
        <title>The draft genome sequence of Marivita geojedonensis KCTC 23882.</title>
        <authorList>
            <person name="Lai Q."/>
            <person name="Shao Z."/>
        </authorList>
    </citation>
    <scope>NUCLEOTIDE SEQUENCE [LARGE SCALE GENOMIC DNA]</scope>
    <source>
        <strain evidence="2 3">DPG-138</strain>
    </source>
</reference>